<dbReference type="NCBIfam" id="TIGR00166">
    <property type="entry name" value="S6"/>
    <property type="match status" value="1"/>
</dbReference>
<reference evidence="5 6" key="1">
    <citation type="journal article" date="2016" name="Nat. Commun.">
        <title>Thousands of microbial genomes shed light on interconnected biogeochemical processes in an aquifer system.</title>
        <authorList>
            <person name="Anantharaman K."/>
            <person name="Brown C.T."/>
            <person name="Hug L.A."/>
            <person name="Sharon I."/>
            <person name="Castelle C.J."/>
            <person name="Probst A.J."/>
            <person name="Thomas B.C."/>
            <person name="Singh A."/>
            <person name="Wilkins M.J."/>
            <person name="Karaoz U."/>
            <person name="Brodie E.L."/>
            <person name="Williams K.H."/>
            <person name="Hubbard S.S."/>
            <person name="Banfield J.F."/>
        </authorList>
    </citation>
    <scope>NUCLEOTIDE SEQUENCE [LARGE SCALE GENOMIC DNA]</scope>
</reference>
<dbReference type="InterPro" id="IPR035980">
    <property type="entry name" value="Ribosomal_bS6_sf"/>
</dbReference>
<dbReference type="GO" id="GO:0003735">
    <property type="term" value="F:structural constituent of ribosome"/>
    <property type="evidence" value="ECO:0007669"/>
    <property type="project" value="InterPro"/>
</dbReference>
<keyword evidence="3" id="KW-0687">Ribonucleoprotein</keyword>
<evidence type="ECO:0000313" key="6">
    <source>
        <dbReference type="Proteomes" id="UP000177967"/>
    </source>
</evidence>
<protein>
    <recommendedName>
        <fullName evidence="2 3">Small ribosomal subunit protein bS6</fullName>
    </recommendedName>
</protein>
<comment type="similarity">
    <text evidence="1 3">Belongs to the bacterial ribosomal protein bS6 family.</text>
</comment>
<comment type="caution">
    <text evidence="5">The sequence shown here is derived from an EMBL/GenBank/DDBJ whole genome shotgun (WGS) entry which is preliminary data.</text>
</comment>
<dbReference type="PANTHER" id="PTHR21011">
    <property type="entry name" value="MITOCHONDRIAL 28S RIBOSOMAL PROTEIN S6"/>
    <property type="match status" value="1"/>
</dbReference>
<dbReference type="GO" id="GO:0006412">
    <property type="term" value="P:translation"/>
    <property type="evidence" value="ECO:0007669"/>
    <property type="project" value="UniProtKB-UniRule"/>
</dbReference>
<dbReference type="InterPro" id="IPR020814">
    <property type="entry name" value="Ribosomal_S6_plastid/chlpt"/>
</dbReference>
<gene>
    <name evidence="3" type="primary">rpsF</name>
    <name evidence="5" type="ORF">A2782_01355</name>
</gene>
<evidence type="ECO:0000313" key="5">
    <source>
        <dbReference type="EMBL" id="OGY07772.1"/>
    </source>
</evidence>
<dbReference type="InterPro" id="IPR014717">
    <property type="entry name" value="Transl_elong_EF1B/ribsomal_bS6"/>
</dbReference>
<comment type="function">
    <text evidence="3">Binds together with bS18 to 16S ribosomal RNA.</text>
</comment>
<dbReference type="EMBL" id="MHBW01000035">
    <property type="protein sequence ID" value="OGY07772.1"/>
    <property type="molecule type" value="Genomic_DNA"/>
</dbReference>
<evidence type="ECO:0000256" key="3">
    <source>
        <dbReference type="HAMAP-Rule" id="MF_00360"/>
    </source>
</evidence>
<dbReference type="GO" id="GO:1990904">
    <property type="term" value="C:ribonucleoprotein complex"/>
    <property type="evidence" value="ECO:0007669"/>
    <property type="project" value="UniProtKB-KW"/>
</dbReference>
<dbReference type="SUPFAM" id="SSF54995">
    <property type="entry name" value="Ribosomal protein S6"/>
    <property type="match status" value="1"/>
</dbReference>
<dbReference type="Pfam" id="PF01250">
    <property type="entry name" value="Ribosomal_S6"/>
    <property type="match status" value="1"/>
</dbReference>
<dbReference type="HAMAP" id="MF_00360">
    <property type="entry name" value="Ribosomal_bS6"/>
    <property type="match status" value="1"/>
</dbReference>
<feature type="region of interest" description="Disordered" evidence="4">
    <location>
        <begin position="97"/>
        <end position="126"/>
    </location>
</feature>
<sequence>MRQYELTTVLAGDITDAQQKKFTDKLEKLVGSLGGNVEKTDFWGKKTLAYSIKKSTSGVYYSLSVNLPEDQASVLNREVELDEEVLRHLLVVSEGKLQAPNSKKQTKEERIEEQPKRERKTTKKTK</sequence>
<dbReference type="GO" id="GO:0005737">
    <property type="term" value="C:cytoplasm"/>
    <property type="evidence" value="ECO:0007669"/>
    <property type="project" value="UniProtKB-ARBA"/>
</dbReference>
<accession>A0A1G1UX89</accession>
<proteinExistence type="inferred from homology"/>
<keyword evidence="3" id="KW-0699">rRNA-binding</keyword>
<dbReference type="GO" id="GO:0070181">
    <property type="term" value="F:small ribosomal subunit rRNA binding"/>
    <property type="evidence" value="ECO:0007669"/>
    <property type="project" value="TreeGrafter"/>
</dbReference>
<dbReference type="PANTHER" id="PTHR21011:SF1">
    <property type="entry name" value="SMALL RIBOSOMAL SUBUNIT PROTEIN BS6M"/>
    <property type="match status" value="1"/>
</dbReference>
<dbReference type="Gene3D" id="3.30.70.60">
    <property type="match status" value="1"/>
</dbReference>
<name>A0A1G1UX89_9BACT</name>
<evidence type="ECO:0000256" key="2">
    <source>
        <dbReference type="ARBA" id="ARBA00035294"/>
    </source>
</evidence>
<organism evidence="5 6">
    <name type="scientific">Candidatus Blackburnbacteria bacterium RIFCSPHIGHO2_01_FULL_43_15b</name>
    <dbReference type="NCBI Taxonomy" id="1797513"/>
    <lineage>
        <taxon>Bacteria</taxon>
        <taxon>Candidatus Blackburniibacteriota</taxon>
    </lineage>
</organism>
<dbReference type="CDD" id="cd00473">
    <property type="entry name" value="bS6"/>
    <property type="match status" value="1"/>
</dbReference>
<dbReference type="AlphaFoldDB" id="A0A1G1UX89"/>
<dbReference type="STRING" id="1797513.A2782_01355"/>
<evidence type="ECO:0000256" key="4">
    <source>
        <dbReference type="SAM" id="MobiDB-lite"/>
    </source>
</evidence>
<feature type="compositionally biased region" description="Basic residues" evidence="4">
    <location>
        <begin position="117"/>
        <end position="126"/>
    </location>
</feature>
<dbReference type="GO" id="GO:0005840">
    <property type="term" value="C:ribosome"/>
    <property type="evidence" value="ECO:0007669"/>
    <property type="project" value="UniProtKB-KW"/>
</dbReference>
<evidence type="ECO:0000256" key="1">
    <source>
        <dbReference type="ARBA" id="ARBA00009512"/>
    </source>
</evidence>
<dbReference type="InterPro" id="IPR000529">
    <property type="entry name" value="Ribosomal_bS6"/>
</dbReference>
<keyword evidence="3 5" id="KW-0689">Ribosomal protein</keyword>
<feature type="compositionally biased region" description="Basic and acidic residues" evidence="4">
    <location>
        <begin position="105"/>
        <end position="116"/>
    </location>
</feature>
<keyword evidence="3" id="KW-0694">RNA-binding</keyword>
<dbReference type="Proteomes" id="UP000177967">
    <property type="component" value="Unassembled WGS sequence"/>
</dbReference>